<accession>A0ABW3AR76</accession>
<dbReference type="SMART" id="SM00086">
    <property type="entry name" value="PAC"/>
    <property type="match status" value="2"/>
</dbReference>
<dbReference type="InterPro" id="IPR003661">
    <property type="entry name" value="HisK_dim/P_dom"/>
</dbReference>
<dbReference type="InterPro" id="IPR013655">
    <property type="entry name" value="PAS_fold_3"/>
</dbReference>
<gene>
    <name evidence="9" type="ORF">ACFQZX_07945</name>
</gene>
<dbReference type="CDD" id="cd00130">
    <property type="entry name" value="PAS"/>
    <property type="match status" value="2"/>
</dbReference>
<dbReference type="InterPro" id="IPR052162">
    <property type="entry name" value="Sensor_kinase/Photoreceptor"/>
</dbReference>
<dbReference type="PRINTS" id="PR00344">
    <property type="entry name" value="BCTRLSENSOR"/>
</dbReference>
<dbReference type="InterPro" id="IPR035965">
    <property type="entry name" value="PAS-like_dom_sf"/>
</dbReference>
<evidence type="ECO:0000259" key="7">
    <source>
        <dbReference type="PROSITE" id="PS50112"/>
    </source>
</evidence>
<evidence type="ECO:0000256" key="4">
    <source>
        <dbReference type="ARBA" id="ARBA00022679"/>
    </source>
</evidence>
<dbReference type="Gene3D" id="3.30.565.10">
    <property type="entry name" value="Histidine kinase-like ATPase, C-terminal domain"/>
    <property type="match status" value="1"/>
</dbReference>
<name>A0ABW3AR76_9SPHI</name>
<dbReference type="InterPro" id="IPR001610">
    <property type="entry name" value="PAC"/>
</dbReference>
<dbReference type="Proteomes" id="UP001597010">
    <property type="component" value="Unassembled WGS sequence"/>
</dbReference>
<dbReference type="SMART" id="SM00091">
    <property type="entry name" value="PAS"/>
    <property type="match status" value="2"/>
</dbReference>
<dbReference type="PROSITE" id="PS50112">
    <property type="entry name" value="PAS"/>
    <property type="match status" value="2"/>
</dbReference>
<dbReference type="InterPro" id="IPR036097">
    <property type="entry name" value="HisK_dim/P_sf"/>
</dbReference>
<dbReference type="EMBL" id="JBHTHZ010000004">
    <property type="protein sequence ID" value="MFD0793547.1"/>
    <property type="molecule type" value="Genomic_DNA"/>
</dbReference>
<dbReference type="SUPFAM" id="SSF55874">
    <property type="entry name" value="ATPase domain of HSP90 chaperone/DNA topoisomerase II/histidine kinase"/>
    <property type="match status" value="1"/>
</dbReference>
<dbReference type="InterPro" id="IPR000014">
    <property type="entry name" value="PAS"/>
</dbReference>
<comment type="catalytic activity">
    <reaction evidence="1">
        <text>ATP + protein L-histidine = ADP + protein N-phospho-L-histidine.</text>
        <dbReference type="EC" id="2.7.13.3"/>
    </reaction>
</comment>
<evidence type="ECO:0000313" key="9">
    <source>
        <dbReference type="EMBL" id="MFD0793547.1"/>
    </source>
</evidence>
<dbReference type="NCBIfam" id="TIGR00229">
    <property type="entry name" value="sensory_box"/>
    <property type="match status" value="2"/>
</dbReference>
<evidence type="ECO:0000256" key="1">
    <source>
        <dbReference type="ARBA" id="ARBA00000085"/>
    </source>
</evidence>
<evidence type="ECO:0000313" key="10">
    <source>
        <dbReference type="Proteomes" id="UP001597010"/>
    </source>
</evidence>
<organism evidence="9 10">
    <name type="scientific">Mucilaginibacter litoreus</name>
    <dbReference type="NCBI Taxonomy" id="1048221"/>
    <lineage>
        <taxon>Bacteria</taxon>
        <taxon>Pseudomonadati</taxon>
        <taxon>Bacteroidota</taxon>
        <taxon>Sphingobacteriia</taxon>
        <taxon>Sphingobacteriales</taxon>
        <taxon>Sphingobacteriaceae</taxon>
        <taxon>Mucilaginibacter</taxon>
    </lineage>
</organism>
<evidence type="ECO:0000256" key="2">
    <source>
        <dbReference type="ARBA" id="ARBA00012438"/>
    </source>
</evidence>
<evidence type="ECO:0000259" key="8">
    <source>
        <dbReference type="PROSITE" id="PS50113"/>
    </source>
</evidence>
<protein>
    <recommendedName>
        <fullName evidence="2">histidine kinase</fullName>
        <ecNumber evidence="2">2.7.13.3</ecNumber>
    </recommendedName>
</protein>
<comment type="caution">
    <text evidence="9">The sequence shown here is derived from an EMBL/GenBank/DDBJ whole genome shotgun (WGS) entry which is preliminary data.</text>
</comment>
<dbReference type="InterPro" id="IPR000700">
    <property type="entry name" value="PAS-assoc_C"/>
</dbReference>
<keyword evidence="5" id="KW-0418">Kinase</keyword>
<feature type="domain" description="PAC" evidence="8">
    <location>
        <begin position="80"/>
        <end position="132"/>
    </location>
</feature>
<dbReference type="CDD" id="cd00082">
    <property type="entry name" value="HisKA"/>
    <property type="match status" value="1"/>
</dbReference>
<dbReference type="SMART" id="SM00388">
    <property type="entry name" value="HisKA"/>
    <property type="match status" value="1"/>
</dbReference>
<dbReference type="InterPro" id="IPR003594">
    <property type="entry name" value="HATPase_dom"/>
</dbReference>
<proteinExistence type="predicted"/>
<dbReference type="SUPFAM" id="SSF55785">
    <property type="entry name" value="PYP-like sensor domain (PAS domain)"/>
    <property type="match status" value="2"/>
</dbReference>
<keyword evidence="3" id="KW-0597">Phosphoprotein</keyword>
<dbReference type="InterPro" id="IPR004358">
    <property type="entry name" value="Sig_transdc_His_kin-like_C"/>
</dbReference>
<feature type="domain" description="Histidine kinase" evidence="6">
    <location>
        <begin position="294"/>
        <end position="508"/>
    </location>
</feature>
<feature type="domain" description="PAS" evidence="7">
    <location>
        <begin position="5"/>
        <end position="78"/>
    </location>
</feature>
<dbReference type="Gene3D" id="1.10.287.130">
    <property type="match status" value="1"/>
</dbReference>
<evidence type="ECO:0000256" key="5">
    <source>
        <dbReference type="ARBA" id="ARBA00022777"/>
    </source>
</evidence>
<dbReference type="Pfam" id="PF08447">
    <property type="entry name" value="PAS_3"/>
    <property type="match status" value="1"/>
</dbReference>
<evidence type="ECO:0000256" key="3">
    <source>
        <dbReference type="ARBA" id="ARBA00022553"/>
    </source>
</evidence>
<dbReference type="SMART" id="SM00387">
    <property type="entry name" value="HATPase_c"/>
    <property type="match status" value="1"/>
</dbReference>
<dbReference type="PANTHER" id="PTHR43304">
    <property type="entry name" value="PHYTOCHROME-LIKE PROTEIN CPH1"/>
    <property type="match status" value="1"/>
</dbReference>
<keyword evidence="4" id="KW-0808">Transferase</keyword>
<keyword evidence="10" id="KW-1185">Reference proteome</keyword>
<dbReference type="Pfam" id="PF13426">
    <property type="entry name" value="PAS_9"/>
    <property type="match status" value="1"/>
</dbReference>
<dbReference type="Pfam" id="PF00512">
    <property type="entry name" value="HisKA"/>
    <property type="match status" value="1"/>
</dbReference>
<dbReference type="InterPro" id="IPR005467">
    <property type="entry name" value="His_kinase_dom"/>
</dbReference>
<sequence>MSSVDEKLFNLLVSSVKDYAIFMVDINGYILSWNQGAENIKGYKADEVIGRHLSIFYQPNDNERLQLRHNLNQALKNGTYKCEGWRVRKDGTAFWASVVFTTIYNEAGLLTGFAKVTRDITLQKEQEIKSAQLNAELEKRVKENTSKIIANEVRFRHLIENSYDGYTLFDENLKVVYRSRSSERINGWTYTDREAEDIWNILHPDDIAMMRMQLPQLLSSYGKPFIAVCRVKHKEGHYIWLECVFTNMLNDEHIRGVICNFRDITSQKEVEAEREKITSDLVQRNQDLEQFAYMISHNLRAPVANILGLTQILDYTGTQEEDTRPALQALTQSVKHLDQVIIDMNNILQVGSIANEKYEPVYLSEVVSSILESIPHMVEKNQVALHHDLDALEDIFTIKSYIYSIFQNLIVNSIKYRKENLNPVIHINSQIAGAYVNLCFKDNGKGIDMGKYGAQIFGPYKRFDQSVEGKGLGLFMVKMQTERLGGKISVESEIGKGARFKITLPLNKRTVS</sequence>
<dbReference type="EC" id="2.7.13.3" evidence="2"/>
<dbReference type="PANTHER" id="PTHR43304:SF1">
    <property type="entry name" value="PAC DOMAIN-CONTAINING PROTEIN"/>
    <property type="match status" value="1"/>
</dbReference>
<evidence type="ECO:0000259" key="6">
    <source>
        <dbReference type="PROSITE" id="PS50109"/>
    </source>
</evidence>
<dbReference type="PROSITE" id="PS50113">
    <property type="entry name" value="PAC"/>
    <property type="match status" value="1"/>
</dbReference>
<dbReference type="InterPro" id="IPR036890">
    <property type="entry name" value="HATPase_C_sf"/>
</dbReference>
<dbReference type="RefSeq" id="WP_377113495.1">
    <property type="nucleotide sequence ID" value="NZ_JBHTHZ010000004.1"/>
</dbReference>
<dbReference type="PROSITE" id="PS50109">
    <property type="entry name" value="HIS_KIN"/>
    <property type="match status" value="1"/>
</dbReference>
<feature type="domain" description="PAS" evidence="7">
    <location>
        <begin position="151"/>
        <end position="221"/>
    </location>
</feature>
<dbReference type="Gene3D" id="3.30.450.20">
    <property type="entry name" value="PAS domain"/>
    <property type="match status" value="2"/>
</dbReference>
<reference evidence="10" key="1">
    <citation type="journal article" date="2019" name="Int. J. Syst. Evol. Microbiol.">
        <title>The Global Catalogue of Microorganisms (GCM) 10K type strain sequencing project: providing services to taxonomists for standard genome sequencing and annotation.</title>
        <authorList>
            <consortium name="The Broad Institute Genomics Platform"/>
            <consortium name="The Broad Institute Genome Sequencing Center for Infectious Disease"/>
            <person name="Wu L."/>
            <person name="Ma J."/>
        </authorList>
    </citation>
    <scope>NUCLEOTIDE SEQUENCE [LARGE SCALE GENOMIC DNA]</scope>
    <source>
        <strain evidence="10">CCUG 61484</strain>
    </source>
</reference>
<dbReference type="Pfam" id="PF02518">
    <property type="entry name" value="HATPase_c"/>
    <property type="match status" value="1"/>
</dbReference>
<dbReference type="SUPFAM" id="SSF47384">
    <property type="entry name" value="Homodimeric domain of signal transducing histidine kinase"/>
    <property type="match status" value="1"/>
</dbReference>